<dbReference type="GO" id="GO:0016740">
    <property type="term" value="F:transferase activity"/>
    <property type="evidence" value="ECO:0007669"/>
    <property type="project" value="UniProtKB-KW"/>
</dbReference>
<keyword evidence="2" id="KW-0808">Transferase</keyword>
<dbReference type="PANTHER" id="PTHR48090:SF7">
    <property type="entry name" value="RFBJ PROTEIN"/>
    <property type="match status" value="1"/>
</dbReference>
<accession>A0A424W8Y6</accession>
<dbReference type="Proteomes" id="UP000285324">
    <property type="component" value="Unassembled WGS sequence"/>
</dbReference>
<dbReference type="CDD" id="cd04179">
    <property type="entry name" value="DPM_DPG-synthase_like"/>
    <property type="match status" value="1"/>
</dbReference>
<dbReference type="InterPro" id="IPR001173">
    <property type="entry name" value="Glyco_trans_2-like"/>
</dbReference>
<name>A0A424W8Y6_ALCXX</name>
<dbReference type="OrthoDB" id="9802632at2"/>
<dbReference type="Gene3D" id="3.90.550.10">
    <property type="entry name" value="Spore Coat Polysaccharide Biosynthesis Protein SpsA, Chain A"/>
    <property type="match status" value="1"/>
</dbReference>
<organism evidence="2 3">
    <name type="scientific">Alcaligenes xylosoxydans xylosoxydans</name>
    <name type="common">Achromobacter xylosoxidans</name>
    <dbReference type="NCBI Taxonomy" id="85698"/>
    <lineage>
        <taxon>Bacteria</taxon>
        <taxon>Pseudomonadati</taxon>
        <taxon>Pseudomonadota</taxon>
        <taxon>Betaproteobacteria</taxon>
        <taxon>Burkholderiales</taxon>
        <taxon>Alcaligenaceae</taxon>
        <taxon>Achromobacter</taxon>
    </lineage>
</organism>
<feature type="domain" description="Glycosyltransferase 2-like" evidence="1">
    <location>
        <begin position="9"/>
        <end position="175"/>
    </location>
</feature>
<reference evidence="2 3" key="1">
    <citation type="submission" date="2018-08" db="EMBL/GenBank/DDBJ databases">
        <title>Achromobacter xylosoxidans Genome sequencing and assembly.</title>
        <authorList>
            <person name="Wang R."/>
            <person name="Rensing C."/>
            <person name="Li Y."/>
        </authorList>
    </citation>
    <scope>NUCLEOTIDE SEQUENCE [LARGE SCALE GENOMIC DNA]</scope>
    <source>
        <strain evidence="2 3">GD003A</strain>
    </source>
</reference>
<dbReference type="RefSeq" id="WP_118933532.1">
    <property type="nucleotide sequence ID" value="NZ_CP061008.1"/>
</dbReference>
<sequence length="275" mass="30977">MAQNERFLIFIPCYRCEKQISRTLTQLSGVEGLDCEILVLDNRSPDGTVEVAIQTADKLAMPVKVARNDENYGLGGSHKAAFDFAIEHDFDYLIVLHGDDQGNVADLLPLIAAGKHRDVDCLLGARFMKGSCLQGYSAFRTFGNRVFNRLFSAVAGQRLYDLGAGLNLYKVNSLKKSQWRYFGNDLTFNYYMILASAAWGWSLRFFPISWREDDQLSNVKLFRQAKRTISLLLEFAFAKKSFLAKNHSGRESGKYTSTIVYSNRADQGSQDASML</sequence>
<dbReference type="InterPro" id="IPR029044">
    <property type="entry name" value="Nucleotide-diphossugar_trans"/>
</dbReference>
<dbReference type="InterPro" id="IPR050256">
    <property type="entry name" value="Glycosyltransferase_2"/>
</dbReference>
<dbReference type="SUPFAM" id="SSF53448">
    <property type="entry name" value="Nucleotide-diphospho-sugar transferases"/>
    <property type="match status" value="1"/>
</dbReference>
<dbReference type="Pfam" id="PF00535">
    <property type="entry name" value="Glycos_transf_2"/>
    <property type="match status" value="1"/>
</dbReference>
<evidence type="ECO:0000259" key="1">
    <source>
        <dbReference type="Pfam" id="PF00535"/>
    </source>
</evidence>
<protein>
    <submittedName>
        <fullName evidence="2">Glycosyltransferase family 2 protein</fullName>
    </submittedName>
</protein>
<evidence type="ECO:0000313" key="2">
    <source>
        <dbReference type="EMBL" id="RPJ89759.1"/>
    </source>
</evidence>
<comment type="caution">
    <text evidence="2">The sequence shown here is derived from an EMBL/GenBank/DDBJ whole genome shotgun (WGS) entry which is preliminary data.</text>
</comment>
<dbReference type="PANTHER" id="PTHR48090">
    <property type="entry name" value="UNDECAPRENYL-PHOSPHATE 4-DEOXY-4-FORMAMIDO-L-ARABINOSE TRANSFERASE-RELATED"/>
    <property type="match status" value="1"/>
</dbReference>
<dbReference type="EMBL" id="QVXO01000036">
    <property type="protein sequence ID" value="RPJ89759.1"/>
    <property type="molecule type" value="Genomic_DNA"/>
</dbReference>
<proteinExistence type="predicted"/>
<gene>
    <name evidence="2" type="ORF">DY367_21305</name>
</gene>
<dbReference type="AlphaFoldDB" id="A0A424W8Y6"/>
<evidence type="ECO:0000313" key="3">
    <source>
        <dbReference type="Proteomes" id="UP000285324"/>
    </source>
</evidence>